<evidence type="ECO:0000313" key="1">
    <source>
        <dbReference type="EMBL" id="AXO07927.1"/>
    </source>
</evidence>
<dbReference type="EMBL" id="CP031546">
    <property type="protein sequence ID" value="AXO07927.1"/>
    <property type="molecule type" value="Genomic_DNA"/>
</dbReference>
<sequence length="160" mass="18895">MIMGFVIFIAIVILSIYVLTKLFISENSHDKIRAEASRKIAQEEAERAKLYEERKESSDNPVNKQKRITTHEDHFYMDIHGGHKYICVDAKLVFEYANLKHNYFLHASHYFPELEYVYGKNEHGKIVRVDLYDKKIQAINPDTGEKIPGVRRYLRQHKIK</sequence>
<proteinExistence type="predicted"/>
<evidence type="ECO:0000313" key="2">
    <source>
        <dbReference type="Proteomes" id="UP000256244"/>
    </source>
</evidence>
<dbReference type="AlphaFoldDB" id="A0A346GKY1"/>
<dbReference type="RefSeq" id="WP_063118854.1">
    <property type="nucleotide sequence ID" value="NZ_FLOA01000007.1"/>
</dbReference>
<gene>
    <name evidence="1" type="ORF">DS732_17040</name>
</gene>
<protein>
    <submittedName>
        <fullName evidence="1">Uncharacterized protein</fullName>
    </submittedName>
</protein>
<organism evidence="1 2">
    <name type="scientific">Escherichia coli</name>
    <dbReference type="NCBI Taxonomy" id="562"/>
    <lineage>
        <taxon>Bacteria</taxon>
        <taxon>Pseudomonadati</taxon>
        <taxon>Pseudomonadota</taxon>
        <taxon>Gammaproteobacteria</taxon>
        <taxon>Enterobacterales</taxon>
        <taxon>Enterobacteriaceae</taxon>
        <taxon>Escherichia</taxon>
    </lineage>
</organism>
<name>A0A346GKY1_ECOLX</name>
<reference evidence="1 2" key="1">
    <citation type="submission" date="2018-08" db="EMBL/GenBank/DDBJ databases">
        <title>Complete genome sequencing and genomic characterization of five Escherichia coli strains co-producing MCR-1 and ESBLs from different origins in China.</title>
        <authorList>
            <person name="Bai L."/>
        </authorList>
    </citation>
    <scope>NUCLEOTIDE SEQUENCE [LARGE SCALE GENOMIC DNA]</scope>
    <source>
        <strain evidence="2">cq9</strain>
    </source>
</reference>
<accession>A0A346GKY1</accession>
<dbReference type="Proteomes" id="UP000256244">
    <property type="component" value="Chromosome"/>
</dbReference>